<name>A0A914KXG8_MELIC</name>
<accession>A0A914KXG8</accession>
<dbReference type="WBParaSite" id="Minc3s00159g06363">
    <property type="protein sequence ID" value="Minc3s00159g06363"/>
    <property type="gene ID" value="Minc3s00159g06363"/>
</dbReference>
<proteinExistence type="predicted"/>
<protein>
    <submittedName>
        <fullName evidence="2">Uncharacterized protein</fullName>
    </submittedName>
</protein>
<sequence>MSQQQQCITEQPQLTGYAKQLDDKENENRRNYNYCPLDGCCFCPDCRCSDCGDCCNHCLPTDCMECLGHIFCCCSFTSNPNSGCDCSGCDCSGLDCGNVDCGGDCVFCCCA</sequence>
<evidence type="ECO:0000313" key="1">
    <source>
        <dbReference type="Proteomes" id="UP000887563"/>
    </source>
</evidence>
<evidence type="ECO:0000313" key="2">
    <source>
        <dbReference type="WBParaSite" id="Minc3s00159g06363"/>
    </source>
</evidence>
<dbReference type="AlphaFoldDB" id="A0A914KXG8"/>
<dbReference type="Proteomes" id="UP000887563">
    <property type="component" value="Unplaced"/>
</dbReference>
<reference evidence="2" key="1">
    <citation type="submission" date="2022-11" db="UniProtKB">
        <authorList>
            <consortium name="WormBaseParasite"/>
        </authorList>
    </citation>
    <scope>IDENTIFICATION</scope>
</reference>
<keyword evidence="1" id="KW-1185">Reference proteome</keyword>
<organism evidence="1 2">
    <name type="scientific">Meloidogyne incognita</name>
    <name type="common">Southern root-knot nematode worm</name>
    <name type="synonym">Oxyuris incognita</name>
    <dbReference type="NCBI Taxonomy" id="6306"/>
    <lineage>
        <taxon>Eukaryota</taxon>
        <taxon>Metazoa</taxon>
        <taxon>Ecdysozoa</taxon>
        <taxon>Nematoda</taxon>
        <taxon>Chromadorea</taxon>
        <taxon>Rhabditida</taxon>
        <taxon>Tylenchina</taxon>
        <taxon>Tylenchomorpha</taxon>
        <taxon>Tylenchoidea</taxon>
        <taxon>Meloidogynidae</taxon>
        <taxon>Meloidogyninae</taxon>
        <taxon>Meloidogyne</taxon>
        <taxon>Meloidogyne incognita group</taxon>
    </lineage>
</organism>